<dbReference type="AlphaFoldDB" id="A0AAD7JDJ8"/>
<keyword evidence="3" id="KW-1185">Reference proteome</keyword>
<sequence>MSSWLTFQLFTNGIGFYGRSFELSSASCTDPGCPFAGPCSANPGTLMFTEIEDMISSNAKDDVVFDENAADVDVAQDDTSYTALSALYGDVISNGANSSVIGDDCIYTGCGLSCPNDYTIIAPLQSNPDTLEVCTGYEHLFVCCPSGDAPSGCVWRGGSGTGICDGACQEGEITMATSPAVFQWIDNAVVTPLTCVIGDVTPGVTTCPTGSSAFTTLQLGTDQGLGLCASGTDRTLCCLADIGLTNCNWYGTVPLCLNNACPVGQTTIMTDLQGDASSSCIGGNVRNYCCDTPNASTFTPVDPGDIFPPLEINGDVVTFAQVTPCRSTMMTMREHRTTPLPVMAQPFSSVFISSPNAASVSSLDIESDWAITDCDPTSDQPQTALAYCTCPLSDEDCGCSHVFIGGAADTIVKLPPSCGLGPYARVVSLEINPDQSALTSRHARKRSADPVYSLSFDYEFTAIDPNSGPVYMRADMTDMPGYWDSVINTPSDSISVRNRDLNFHHPRGMEKRWFGSFTDWLAKLNTLTASDSISRNYHWSDTYTIFHQEESSLDIILLKSPANLDTISRQLLFPLLLNRRMCTLKPAPEQKLMYPKAASDSCQVAPNLCISPQIGVSLDAGLIGSVLYWETGPSDMSLSVGDILQRNDKLPGIMLWQCHDPYAGDATPLSRRHITEEPPSIREEDSIPETIRSGEDPDAGHWLSKRASTLPTLKNCPGFTVPIPAFASLFVNGYYDLASPATLIPTAVLTCRLITSKTHCFSAGGAPSLAEPRIEHVYASSQEQSMRKGSLFIDYMGQFPVVWDDDSGDLFCACATNNLSTVPAYMPANSAPVIDQIGLCYPSQANSAQVGPRATEYKQSAFYVTEQELDPTALTTASGIVNTAFMNASDLESSTNAVLSTWAKLNPPVAAATAWAPTNNLNTTFGGGPNLISIQSVSTADLKALAAKFVV</sequence>
<name>A0AAD7JDJ8_9AGAR</name>
<evidence type="ECO:0000256" key="1">
    <source>
        <dbReference type="SAM" id="MobiDB-lite"/>
    </source>
</evidence>
<dbReference type="InterPro" id="IPR029070">
    <property type="entry name" value="Chitinase_insertion_sf"/>
</dbReference>
<dbReference type="EMBL" id="JARJLG010000049">
    <property type="protein sequence ID" value="KAJ7760235.1"/>
    <property type="molecule type" value="Genomic_DNA"/>
</dbReference>
<accession>A0AAD7JDJ8</accession>
<evidence type="ECO:0000313" key="2">
    <source>
        <dbReference type="EMBL" id="KAJ7760235.1"/>
    </source>
</evidence>
<protein>
    <submittedName>
        <fullName evidence="2">Uncharacterized protein</fullName>
    </submittedName>
</protein>
<dbReference type="Gene3D" id="3.10.50.10">
    <property type="match status" value="1"/>
</dbReference>
<comment type="caution">
    <text evidence="2">The sequence shown here is derived from an EMBL/GenBank/DDBJ whole genome shotgun (WGS) entry which is preliminary data.</text>
</comment>
<organism evidence="2 3">
    <name type="scientific">Mycena maculata</name>
    <dbReference type="NCBI Taxonomy" id="230809"/>
    <lineage>
        <taxon>Eukaryota</taxon>
        <taxon>Fungi</taxon>
        <taxon>Dikarya</taxon>
        <taxon>Basidiomycota</taxon>
        <taxon>Agaricomycotina</taxon>
        <taxon>Agaricomycetes</taxon>
        <taxon>Agaricomycetidae</taxon>
        <taxon>Agaricales</taxon>
        <taxon>Marasmiineae</taxon>
        <taxon>Mycenaceae</taxon>
        <taxon>Mycena</taxon>
    </lineage>
</organism>
<feature type="compositionally biased region" description="Basic and acidic residues" evidence="1">
    <location>
        <begin position="674"/>
        <end position="685"/>
    </location>
</feature>
<gene>
    <name evidence="2" type="ORF">DFH07DRAFT_771861</name>
</gene>
<proteinExistence type="predicted"/>
<dbReference type="SUPFAM" id="SSF54556">
    <property type="entry name" value="Chitinase insertion domain"/>
    <property type="match status" value="1"/>
</dbReference>
<evidence type="ECO:0000313" key="3">
    <source>
        <dbReference type="Proteomes" id="UP001215280"/>
    </source>
</evidence>
<reference evidence="2" key="1">
    <citation type="submission" date="2023-03" db="EMBL/GenBank/DDBJ databases">
        <title>Massive genome expansion in bonnet fungi (Mycena s.s.) driven by repeated elements and novel gene families across ecological guilds.</title>
        <authorList>
            <consortium name="Lawrence Berkeley National Laboratory"/>
            <person name="Harder C.B."/>
            <person name="Miyauchi S."/>
            <person name="Viragh M."/>
            <person name="Kuo A."/>
            <person name="Thoen E."/>
            <person name="Andreopoulos B."/>
            <person name="Lu D."/>
            <person name="Skrede I."/>
            <person name="Drula E."/>
            <person name="Henrissat B."/>
            <person name="Morin E."/>
            <person name="Kohler A."/>
            <person name="Barry K."/>
            <person name="LaButti K."/>
            <person name="Morin E."/>
            <person name="Salamov A."/>
            <person name="Lipzen A."/>
            <person name="Mereny Z."/>
            <person name="Hegedus B."/>
            <person name="Baldrian P."/>
            <person name="Stursova M."/>
            <person name="Weitz H."/>
            <person name="Taylor A."/>
            <person name="Grigoriev I.V."/>
            <person name="Nagy L.G."/>
            <person name="Martin F."/>
            <person name="Kauserud H."/>
        </authorList>
    </citation>
    <scope>NUCLEOTIDE SEQUENCE</scope>
    <source>
        <strain evidence="2">CBHHK188m</strain>
    </source>
</reference>
<dbReference type="Proteomes" id="UP001215280">
    <property type="component" value="Unassembled WGS sequence"/>
</dbReference>
<feature type="region of interest" description="Disordered" evidence="1">
    <location>
        <begin position="674"/>
        <end position="698"/>
    </location>
</feature>